<dbReference type="OrthoDB" id="9812611at2"/>
<evidence type="ECO:0000313" key="4">
    <source>
        <dbReference type="Proteomes" id="UP000008206"/>
    </source>
</evidence>
<dbReference type="Pfam" id="PF02498">
    <property type="entry name" value="Bro-N"/>
    <property type="match status" value="1"/>
</dbReference>
<feature type="domain" description="Bro-N" evidence="2">
    <location>
        <begin position="1"/>
        <end position="104"/>
    </location>
</feature>
<dbReference type="STRING" id="497965.Cyan7822_3835"/>
<name>E0UJ64_GLOV7</name>
<dbReference type="HOGENOM" id="CLU_046670_5_0_3"/>
<dbReference type="Proteomes" id="UP000008206">
    <property type="component" value="Chromosome"/>
</dbReference>
<gene>
    <name evidence="3" type="ordered locus">Cyan7822_3835</name>
</gene>
<dbReference type="SMART" id="SM01040">
    <property type="entry name" value="Bro-N"/>
    <property type="match status" value="1"/>
</dbReference>
<evidence type="ECO:0000313" key="3">
    <source>
        <dbReference type="EMBL" id="ADN15767.1"/>
    </source>
</evidence>
<feature type="coiled-coil region" evidence="1">
    <location>
        <begin position="111"/>
        <end position="138"/>
    </location>
</feature>
<organism evidence="3 4">
    <name type="scientific">Gloeothece verrucosa (strain PCC 7822)</name>
    <name type="common">Cyanothece sp. (strain PCC 7822)</name>
    <dbReference type="NCBI Taxonomy" id="497965"/>
    <lineage>
        <taxon>Bacteria</taxon>
        <taxon>Bacillati</taxon>
        <taxon>Cyanobacteriota</taxon>
        <taxon>Cyanophyceae</taxon>
        <taxon>Oscillatoriophycideae</taxon>
        <taxon>Chroococcales</taxon>
        <taxon>Aphanothecaceae</taxon>
        <taxon>Gloeothece</taxon>
        <taxon>Gloeothece verrucosa</taxon>
    </lineage>
</organism>
<dbReference type="PANTHER" id="PTHR36180:SF2">
    <property type="entry name" value="BRO FAMILY PROTEIN"/>
    <property type="match status" value="1"/>
</dbReference>
<accession>E0UJ64</accession>
<dbReference type="eggNOG" id="COG3617">
    <property type="taxonomic scope" value="Bacteria"/>
</dbReference>
<keyword evidence="4" id="KW-1185">Reference proteome</keyword>
<dbReference type="PROSITE" id="PS51750">
    <property type="entry name" value="BRO_N"/>
    <property type="match status" value="1"/>
</dbReference>
<evidence type="ECO:0000256" key="1">
    <source>
        <dbReference type="SAM" id="Coils"/>
    </source>
</evidence>
<dbReference type="PANTHER" id="PTHR36180">
    <property type="entry name" value="DNA-BINDING PROTEIN-RELATED-RELATED"/>
    <property type="match status" value="1"/>
</dbReference>
<dbReference type="RefSeq" id="WP_013323835.1">
    <property type="nucleotide sequence ID" value="NC_014501.1"/>
</dbReference>
<dbReference type="InterPro" id="IPR003497">
    <property type="entry name" value="BRO_N_domain"/>
</dbReference>
<evidence type="ECO:0000259" key="2">
    <source>
        <dbReference type="PROSITE" id="PS51750"/>
    </source>
</evidence>
<dbReference type="EMBL" id="CP002198">
    <property type="protein sequence ID" value="ADN15767.1"/>
    <property type="molecule type" value="Genomic_DNA"/>
</dbReference>
<dbReference type="KEGG" id="cyj:Cyan7822_3835"/>
<sequence length="216" mass="24766">MSNLTIFTFEEQQVRFVGTADKPEWIAQDVCNVLGIEEPSSVLRNFDPDEKGVHLMHTPGGKQSMLTVTEFGLYRLIFRSNKPIAKKFQRWIIQEVIPSIRRTGSYTVPGVNPEAQRLEKLELEVENLKLKLELVKIQGKSSPEKDTSSPLDLILQISQQKGAVSARDVQKSSRFFRKCSTEQIRKWFFQLEKIGKGVIIGEGNRQKFLKNPKKFD</sequence>
<protein>
    <submittedName>
        <fullName evidence="3">Prophage antirepressor</fullName>
    </submittedName>
</protein>
<keyword evidence="1" id="KW-0175">Coiled coil</keyword>
<dbReference type="AlphaFoldDB" id="E0UJ64"/>
<reference evidence="4" key="1">
    <citation type="journal article" date="2011" name="MBio">
        <title>Novel metabolic attributes of the genus Cyanothece, comprising a group of unicellular nitrogen-fixing Cyanobacteria.</title>
        <authorList>
            <person name="Bandyopadhyay A."/>
            <person name="Elvitigala T."/>
            <person name="Welsh E."/>
            <person name="Stockel J."/>
            <person name="Liberton M."/>
            <person name="Min H."/>
            <person name="Sherman L.A."/>
            <person name="Pakrasi H.B."/>
        </authorList>
    </citation>
    <scope>NUCLEOTIDE SEQUENCE [LARGE SCALE GENOMIC DNA]</scope>
    <source>
        <strain evidence="4">PCC 7822</strain>
    </source>
</reference>
<proteinExistence type="predicted"/>